<dbReference type="Proteomes" id="UP000465785">
    <property type="component" value="Plasmid pJCM6399"/>
</dbReference>
<evidence type="ECO:0000313" key="2">
    <source>
        <dbReference type="Proteomes" id="UP000465785"/>
    </source>
</evidence>
<keyword evidence="1" id="KW-0614">Plasmid</keyword>
<dbReference type="EMBL" id="AP022602">
    <property type="protein sequence ID" value="BBY96349.1"/>
    <property type="molecule type" value="Genomic_DNA"/>
</dbReference>
<proteinExistence type="predicted"/>
<accession>A0A9W4B9G0</accession>
<gene>
    <name evidence="1" type="ORF">MGALJ_60180</name>
</gene>
<sequence length="95" mass="10433">MYTLTIDEHGRDVSTQHDTPEAAQAALHAYLVISDYYHRPTQLSATHTAFELLSLAEARPRVVGVATIEPYSELDARRDLKTVFAAASPIHALAS</sequence>
<keyword evidence="2" id="KW-1185">Reference proteome</keyword>
<dbReference type="AlphaFoldDB" id="A0A9W4B9G0"/>
<protein>
    <submittedName>
        <fullName evidence="1">Uncharacterized protein</fullName>
    </submittedName>
</protein>
<dbReference type="KEGG" id="mgau:MGALJ_60180"/>
<geneLocation type="plasmid" evidence="1 2">
    <name>pJCM6399</name>
</geneLocation>
<name>A0A9W4B9G0_9MYCO</name>
<evidence type="ECO:0000313" key="1">
    <source>
        <dbReference type="EMBL" id="BBY96349.1"/>
    </source>
</evidence>
<organism evidence="1 2">
    <name type="scientific">Mycobacterium gallinarum</name>
    <dbReference type="NCBI Taxonomy" id="39689"/>
    <lineage>
        <taxon>Bacteria</taxon>
        <taxon>Bacillati</taxon>
        <taxon>Actinomycetota</taxon>
        <taxon>Actinomycetes</taxon>
        <taxon>Mycobacteriales</taxon>
        <taxon>Mycobacteriaceae</taxon>
        <taxon>Mycobacterium</taxon>
    </lineage>
</organism>
<reference evidence="1 2" key="1">
    <citation type="journal article" date="2019" name="Emerg. Microbes Infect.">
        <title>Comprehensive subspecies identification of 175 nontuberculous mycobacteria species based on 7547 genomic profiles.</title>
        <authorList>
            <person name="Matsumoto Y."/>
            <person name="Kinjo T."/>
            <person name="Motooka D."/>
            <person name="Nabeya D."/>
            <person name="Jung N."/>
            <person name="Uechi K."/>
            <person name="Horii T."/>
            <person name="Iida T."/>
            <person name="Fujita J."/>
            <person name="Nakamura S."/>
        </authorList>
    </citation>
    <scope>NUCLEOTIDE SEQUENCE [LARGE SCALE GENOMIC DNA]</scope>
    <source>
        <strain evidence="1 2">JCM 6399</strain>
        <plasmid evidence="1">pJCM6399</plasmid>
    </source>
</reference>
<dbReference type="RefSeq" id="WP_163738648.1">
    <property type="nucleotide sequence ID" value="NZ_AP022602.1"/>
</dbReference>